<organism evidence="1 2">
    <name type="scientific">Stylosanthes scabra</name>
    <dbReference type="NCBI Taxonomy" id="79078"/>
    <lineage>
        <taxon>Eukaryota</taxon>
        <taxon>Viridiplantae</taxon>
        <taxon>Streptophyta</taxon>
        <taxon>Embryophyta</taxon>
        <taxon>Tracheophyta</taxon>
        <taxon>Spermatophyta</taxon>
        <taxon>Magnoliopsida</taxon>
        <taxon>eudicotyledons</taxon>
        <taxon>Gunneridae</taxon>
        <taxon>Pentapetalae</taxon>
        <taxon>rosids</taxon>
        <taxon>fabids</taxon>
        <taxon>Fabales</taxon>
        <taxon>Fabaceae</taxon>
        <taxon>Papilionoideae</taxon>
        <taxon>50 kb inversion clade</taxon>
        <taxon>dalbergioids sensu lato</taxon>
        <taxon>Dalbergieae</taxon>
        <taxon>Pterocarpus clade</taxon>
        <taxon>Stylosanthes</taxon>
    </lineage>
</organism>
<accession>A0ABU6W161</accession>
<gene>
    <name evidence="1" type="ORF">PIB30_107878</name>
</gene>
<dbReference type="EMBL" id="JASCZI010155816">
    <property type="protein sequence ID" value="MED6178466.1"/>
    <property type="molecule type" value="Genomic_DNA"/>
</dbReference>
<reference evidence="1 2" key="1">
    <citation type="journal article" date="2023" name="Plants (Basel)">
        <title>Bridging the Gap: Combining Genomics and Transcriptomics Approaches to Understand Stylosanthes scabra, an Orphan Legume from the Brazilian Caatinga.</title>
        <authorList>
            <person name="Ferreira-Neto J.R.C."/>
            <person name="da Silva M.D."/>
            <person name="Binneck E."/>
            <person name="de Melo N.F."/>
            <person name="da Silva R.H."/>
            <person name="de Melo A.L.T.M."/>
            <person name="Pandolfi V."/>
            <person name="Bustamante F.O."/>
            <person name="Brasileiro-Vidal A.C."/>
            <person name="Benko-Iseppon A.M."/>
        </authorList>
    </citation>
    <scope>NUCLEOTIDE SEQUENCE [LARGE SCALE GENOMIC DNA]</scope>
    <source>
        <tissue evidence="1">Leaves</tissue>
    </source>
</reference>
<feature type="non-terminal residue" evidence="1">
    <location>
        <position position="79"/>
    </location>
</feature>
<keyword evidence="2" id="KW-1185">Reference proteome</keyword>
<sequence>DPFYFSFHGLCPNPTQAQSTRPIQLPHPTPENSKITSLSSSLLYGDRRCNQMSHALTVSVAPTMIYYLILVAPSSLHCR</sequence>
<proteinExistence type="predicted"/>
<comment type="caution">
    <text evidence="1">The sequence shown here is derived from an EMBL/GenBank/DDBJ whole genome shotgun (WGS) entry which is preliminary data.</text>
</comment>
<protein>
    <submittedName>
        <fullName evidence="1">Uncharacterized protein</fullName>
    </submittedName>
</protein>
<evidence type="ECO:0000313" key="2">
    <source>
        <dbReference type="Proteomes" id="UP001341840"/>
    </source>
</evidence>
<dbReference type="Proteomes" id="UP001341840">
    <property type="component" value="Unassembled WGS sequence"/>
</dbReference>
<evidence type="ECO:0000313" key="1">
    <source>
        <dbReference type="EMBL" id="MED6178466.1"/>
    </source>
</evidence>
<feature type="non-terminal residue" evidence="1">
    <location>
        <position position="1"/>
    </location>
</feature>
<name>A0ABU6W161_9FABA</name>